<dbReference type="GO" id="GO:0098542">
    <property type="term" value="P:defense response to other organism"/>
    <property type="evidence" value="ECO:0007669"/>
    <property type="project" value="TreeGrafter"/>
</dbReference>
<keyword evidence="1" id="KW-0611">Plant defense</keyword>
<evidence type="ECO:0000259" key="2">
    <source>
        <dbReference type="Pfam" id="PF23559"/>
    </source>
</evidence>
<dbReference type="Proteomes" id="UP001140206">
    <property type="component" value="Chromosome 1"/>
</dbReference>
<name>A0AAV8GP76_9POAL</name>
<organism evidence="4 5">
    <name type="scientific">Rhynchospora pubera</name>
    <dbReference type="NCBI Taxonomy" id="906938"/>
    <lineage>
        <taxon>Eukaryota</taxon>
        <taxon>Viridiplantae</taxon>
        <taxon>Streptophyta</taxon>
        <taxon>Embryophyta</taxon>
        <taxon>Tracheophyta</taxon>
        <taxon>Spermatophyta</taxon>
        <taxon>Magnoliopsida</taxon>
        <taxon>Liliopsida</taxon>
        <taxon>Poales</taxon>
        <taxon>Cyperaceae</taxon>
        <taxon>Cyperoideae</taxon>
        <taxon>Rhynchosporeae</taxon>
        <taxon>Rhynchospora</taxon>
    </lineage>
</organism>
<dbReference type="InterPro" id="IPR044974">
    <property type="entry name" value="Disease_R_plants"/>
</dbReference>
<evidence type="ECO:0000313" key="4">
    <source>
        <dbReference type="EMBL" id="KAJ4804693.1"/>
    </source>
</evidence>
<dbReference type="Gene3D" id="3.40.50.300">
    <property type="entry name" value="P-loop containing nucleotide triphosphate hydrolases"/>
    <property type="match status" value="1"/>
</dbReference>
<dbReference type="Pfam" id="PF23559">
    <property type="entry name" value="WHD_DRP"/>
    <property type="match status" value="1"/>
</dbReference>
<reference evidence="4" key="1">
    <citation type="submission" date="2022-08" db="EMBL/GenBank/DDBJ databases">
        <authorList>
            <person name="Marques A."/>
        </authorList>
    </citation>
    <scope>NUCLEOTIDE SEQUENCE</scope>
    <source>
        <strain evidence="4">RhyPub2mFocal</strain>
        <tissue evidence="4">Leaves</tissue>
    </source>
</reference>
<protein>
    <submittedName>
        <fullName evidence="4">Rp1-like protein</fullName>
    </submittedName>
</protein>
<dbReference type="InterPro" id="IPR058922">
    <property type="entry name" value="WHD_DRP"/>
</dbReference>
<evidence type="ECO:0000313" key="5">
    <source>
        <dbReference type="Proteomes" id="UP001140206"/>
    </source>
</evidence>
<dbReference type="PANTHER" id="PTHR23155:SF1241">
    <property type="entry name" value="DISEASE RESISTANCE RPP13-LIKE PROTEIN 1-RELATED"/>
    <property type="match status" value="1"/>
</dbReference>
<dbReference type="InterPro" id="IPR056789">
    <property type="entry name" value="LRR_R13L1-DRL21"/>
</dbReference>
<evidence type="ECO:0000256" key="1">
    <source>
        <dbReference type="ARBA" id="ARBA00022821"/>
    </source>
</evidence>
<dbReference type="PANTHER" id="PTHR23155">
    <property type="entry name" value="DISEASE RESISTANCE PROTEIN RP"/>
    <property type="match status" value="1"/>
</dbReference>
<dbReference type="AlphaFoldDB" id="A0AAV8GP76"/>
<dbReference type="Gene3D" id="3.80.10.10">
    <property type="entry name" value="Ribonuclease Inhibitor"/>
    <property type="match status" value="1"/>
</dbReference>
<dbReference type="EMBL" id="JAMFTS010000001">
    <property type="protein sequence ID" value="KAJ4804693.1"/>
    <property type="molecule type" value="Genomic_DNA"/>
</dbReference>
<gene>
    <name evidence="4" type="ORF">LUZ62_017259</name>
</gene>
<dbReference type="InterPro" id="IPR036388">
    <property type="entry name" value="WH-like_DNA-bd_sf"/>
</dbReference>
<feature type="domain" description="Disease resistance protein winged helix" evidence="2">
    <location>
        <begin position="325"/>
        <end position="394"/>
    </location>
</feature>
<keyword evidence="5" id="KW-1185">Reference proteome</keyword>
<dbReference type="Gene3D" id="1.10.10.10">
    <property type="entry name" value="Winged helix-like DNA-binding domain superfamily/Winged helix DNA-binding domain"/>
    <property type="match status" value="1"/>
</dbReference>
<comment type="caution">
    <text evidence="4">The sequence shown here is derived from an EMBL/GenBank/DDBJ whole genome shotgun (WGS) entry which is preliminary data.</text>
</comment>
<feature type="domain" description="R13L1/DRL21-like LRR repeat region" evidence="3">
    <location>
        <begin position="582"/>
        <end position="671"/>
    </location>
</feature>
<dbReference type="Pfam" id="PF25019">
    <property type="entry name" value="LRR_R13L1-DRL21"/>
    <property type="match status" value="1"/>
</dbReference>
<proteinExistence type="predicted"/>
<accession>A0AAV8GP76</accession>
<dbReference type="SUPFAM" id="SSF52058">
    <property type="entry name" value="L domain-like"/>
    <property type="match status" value="1"/>
</dbReference>
<dbReference type="InterPro" id="IPR027417">
    <property type="entry name" value="P-loop_NTPase"/>
</dbReference>
<dbReference type="SUPFAM" id="SSF52540">
    <property type="entry name" value="P-loop containing nucleoside triphosphate hydrolases"/>
    <property type="match status" value="1"/>
</dbReference>
<sequence length="687" mass="78704">MALVETIGVKGLGWVASPIVSRLISHGFSYVGMDVPKELSELETILLPKISLFIKALPRSSTNNIPELKPWLQRLQDAYYEAEDLLDEAEYLRVGKLVKQERRKLLVRVSSYPVVKPLTKFSHKVSRKLSFMSPQKRKFWRRLTNFRDNVKKLVEDAQIFHGLLQNLQQIATINANTPIVPVTSSLPLNEVFGRDEDRDHLVKLLQEEPKGESSKQSYSVVAVVGRGGAGKTTLAQHYSRLDELYNSNLQHDLEAIGLKIVAKLGQSPLATKAVASQLRYRRDVNEWRRTLEIADFKDSRDPLIWSFQQLEEPLQRCFLYCGVLPRGLKFSKVMLVTHWCALNHIMSNDTRIPIEEIGGEYFEKLLASFFLQPFTNKTSNTLWYTIHDNFYDLAENLSRDDCFRIEDDKAIEIPLTVRHLSISVGNIEQYVANICKLENLRSLIFLAPVEVEDSSTTLNEIFETLKKLRILEFCGGIPYKKKLPEVIGTFKYLKVLHIGFCSSIKQLRESFSNLYNLRELVMSEIMSLPRHMSNLINLQNVEFLDKNNQKGPNVPPIRNLGKMSSLHHLPEFHVKNEKGFEIQQLGQLRQLQGHLSIRGLENVQHEVEAAQAKLAEKIGLESLELDWNVCENWYENRDLDSEVINALQPPSNLKNLIIKGYAGARYPELVHCSGTPAINFLFMEKLL</sequence>
<dbReference type="InterPro" id="IPR032675">
    <property type="entry name" value="LRR_dom_sf"/>
</dbReference>
<evidence type="ECO:0000259" key="3">
    <source>
        <dbReference type="Pfam" id="PF25019"/>
    </source>
</evidence>